<reference evidence="2" key="1">
    <citation type="submission" date="2018-06" db="EMBL/GenBank/DDBJ databases">
        <authorList>
            <consortium name="Pathogen Informatics"/>
        </authorList>
    </citation>
    <scope>NUCLEOTIDE SEQUENCE [LARGE SCALE GENOMIC DNA]</scope>
    <source>
        <strain evidence="2">NCTC10135</strain>
    </source>
</reference>
<evidence type="ECO:0000313" key="1">
    <source>
        <dbReference type="EMBL" id="SYV89567.1"/>
    </source>
</evidence>
<dbReference type="Proteomes" id="UP000259864">
    <property type="component" value="Chromosome 1"/>
</dbReference>
<dbReference type="KEGG" id="mala:NCTC10135_00057"/>
<name>A0A3B0NZT7_9BACT</name>
<proteinExistence type="predicted"/>
<sequence>MILKEKSIHSSLLIAKKAKDVEKNEIEELKINIFKQKKIEKSC</sequence>
<organism evidence="1 2">
    <name type="scientific">Metamycoplasma alkalescens</name>
    <dbReference type="NCBI Taxonomy" id="45363"/>
    <lineage>
        <taxon>Bacteria</taxon>
        <taxon>Bacillati</taxon>
        <taxon>Mycoplasmatota</taxon>
        <taxon>Mycoplasmoidales</taxon>
        <taxon>Metamycoplasmataceae</taxon>
        <taxon>Metamycoplasma</taxon>
    </lineage>
</organism>
<accession>A0A3B0NZT7</accession>
<protein>
    <submittedName>
        <fullName evidence="1">Uncharacterized protein</fullName>
    </submittedName>
</protein>
<dbReference type="EMBL" id="LS991949">
    <property type="protein sequence ID" value="SYV89567.1"/>
    <property type="molecule type" value="Genomic_DNA"/>
</dbReference>
<dbReference type="AlphaFoldDB" id="A0A3B0NZT7"/>
<gene>
    <name evidence="1" type="ORF">NCTC10135_00057</name>
</gene>
<evidence type="ECO:0000313" key="2">
    <source>
        <dbReference type="Proteomes" id="UP000259864"/>
    </source>
</evidence>